<gene>
    <name evidence="6" type="primary">106096260</name>
</gene>
<dbReference type="VEuPathDB" id="VectorBase:SCAU006790"/>
<dbReference type="NCBIfam" id="NF004825">
    <property type="entry name" value="PRK06181.1"/>
    <property type="match status" value="1"/>
</dbReference>
<dbReference type="CDD" id="cd05332">
    <property type="entry name" value="11beta-HSD1_like_SDR_c"/>
    <property type="match status" value="1"/>
</dbReference>
<evidence type="ECO:0000256" key="5">
    <source>
        <dbReference type="SAM" id="Phobius"/>
    </source>
</evidence>
<keyword evidence="5" id="KW-0472">Membrane</keyword>
<organism evidence="6 7">
    <name type="scientific">Stomoxys calcitrans</name>
    <name type="common">Stable fly</name>
    <name type="synonym">Conops calcitrans</name>
    <dbReference type="NCBI Taxonomy" id="35570"/>
    <lineage>
        <taxon>Eukaryota</taxon>
        <taxon>Metazoa</taxon>
        <taxon>Ecdysozoa</taxon>
        <taxon>Arthropoda</taxon>
        <taxon>Hexapoda</taxon>
        <taxon>Insecta</taxon>
        <taxon>Pterygota</taxon>
        <taxon>Neoptera</taxon>
        <taxon>Endopterygota</taxon>
        <taxon>Diptera</taxon>
        <taxon>Brachycera</taxon>
        <taxon>Muscomorpha</taxon>
        <taxon>Muscoidea</taxon>
        <taxon>Muscidae</taxon>
        <taxon>Stomoxys</taxon>
    </lineage>
</organism>
<dbReference type="PANTHER" id="PTHR44196">
    <property type="entry name" value="DEHYDROGENASE/REDUCTASE SDR FAMILY MEMBER 7B"/>
    <property type="match status" value="1"/>
</dbReference>
<evidence type="ECO:0000256" key="2">
    <source>
        <dbReference type="ARBA" id="ARBA00023002"/>
    </source>
</evidence>
<accession>A0A1I8PCD4</accession>
<dbReference type="PRINTS" id="PR00080">
    <property type="entry name" value="SDRFAMILY"/>
</dbReference>
<dbReference type="Gene3D" id="3.40.50.720">
    <property type="entry name" value="NAD(P)-binding Rossmann-like Domain"/>
    <property type="match status" value="1"/>
</dbReference>
<dbReference type="GO" id="GO:0016491">
    <property type="term" value="F:oxidoreductase activity"/>
    <property type="evidence" value="ECO:0007669"/>
    <property type="project" value="UniProtKB-KW"/>
</dbReference>
<dbReference type="PROSITE" id="PS00061">
    <property type="entry name" value="ADH_SHORT"/>
    <property type="match status" value="1"/>
</dbReference>
<dbReference type="PIRSF" id="PIRSF000126">
    <property type="entry name" value="11-beta-HSD1"/>
    <property type="match status" value="1"/>
</dbReference>
<dbReference type="KEGG" id="scac:106096260"/>
<dbReference type="AlphaFoldDB" id="A0A1I8PCD4"/>
<dbReference type="InterPro" id="IPR020904">
    <property type="entry name" value="Sc_DH/Rdtase_CS"/>
</dbReference>
<evidence type="ECO:0000256" key="4">
    <source>
        <dbReference type="RuleBase" id="RU000363"/>
    </source>
</evidence>
<evidence type="ECO:0000313" key="6">
    <source>
        <dbReference type="EnsemblMetazoa" id="SCAU006790-PA"/>
    </source>
</evidence>
<dbReference type="InterPro" id="IPR002347">
    <property type="entry name" value="SDR_fam"/>
</dbReference>
<proteinExistence type="inferred from homology"/>
<keyword evidence="5" id="KW-1133">Transmembrane helix</keyword>
<dbReference type="GO" id="GO:0016020">
    <property type="term" value="C:membrane"/>
    <property type="evidence" value="ECO:0007669"/>
    <property type="project" value="TreeGrafter"/>
</dbReference>
<evidence type="ECO:0008006" key="8">
    <source>
        <dbReference type="Google" id="ProtNLM"/>
    </source>
</evidence>
<sequence length="325" mass="35185">MAYDTVEKCSAPSNGDWNILHWILGTICMPVAIPLMLINLWRRSLVAKQRKLLPGKVVLITGASSGLGEALAHVFYKAGCKVILAARRVEELERVKKDLLALEVVGTAYPPSVLQLDLANLNAIPTFANNAVAIHNGIDILVNNGGISVRAEAISTGLDVDLKVMTVNYFGTIALTKAILPSMVKRQKGHVCFVSSIQGKIAIPYRSAYAASKHALQAFSDSLRAEVAAKGIKVLCVSPGYIKTQLSVNALTATGQQHGKMDKATAKGMSTDECAMSILNSLLSNEKDVIISQVTASAAYWVRFLCPPLYFWIMEKRALTTEKEE</sequence>
<comment type="similarity">
    <text evidence="1 4">Belongs to the short-chain dehydrogenases/reductases (SDR) family.</text>
</comment>
<evidence type="ECO:0000313" key="7">
    <source>
        <dbReference type="Proteomes" id="UP000095300"/>
    </source>
</evidence>
<dbReference type="InterPro" id="IPR036291">
    <property type="entry name" value="NAD(P)-bd_dom_sf"/>
</dbReference>
<keyword evidence="2" id="KW-0560">Oxidoreductase</keyword>
<dbReference type="PANTHER" id="PTHR44196:SF1">
    <property type="entry name" value="DEHYDROGENASE_REDUCTASE SDR FAMILY MEMBER 7B"/>
    <property type="match status" value="1"/>
</dbReference>
<dbReference type="Pfam" id="PF00106">
    <property type="entry name" value="adh_short"/>
    <property type="match status" value="1"/>
</dbReference>
<protein>
    <recommendedName>
        <fullName evidence="8">Dehydrogenase/reductase SDR family protein 7-like</fullName>
    </recommendedName>
</protein>
<keyword evidence="7" id="KW-1185">Reference proteome</keyword>
<evidence type="ECO:0000256" key="1">
    <source>
        <dbReference type="ARBA" id="ARBA00006484"/>
    </source>
</evidence>
<dbReference type="SUPFAM" id="SSF51735">
    <property type="entry name" value="NAD(P)-binding Rossmann-fold domains"/>
    <property type="match status" value="1"/>
</dbReference>
<feature type="transmembrane region" description="Helical" evidence="5">
    <location>
        <begin position="20"/>
        <end position="41"/>
    </location>
</feature>
<dbReference type="EnsemblMetazoa" id="SCAU006790-RA">
    <property type="protein sequence ID" value="SCAU006790-PA"/>
    <property type="gene ID" value="SCAU006790"/>
</dbReference>
<name>A0A1I8PCD4_STOCA</name>
<keyword evidence="5" id="KW-0812">Transmembrane</keyword>
<comment type="function">
    <text evidence="3">Putative oxidoreductase.</text>
</comment>
<dbReference type="STRING" id="35570.A0A1I8PCD4"/>
<evidence type="ECO:0000256" key="3">
    <source>
        <dbReference type="ARBA" id="ARBA00037096"/>
    </source>
</evidence>
<dbReference type="OrthoDB" id="5307821at2759"/>
<dbReference type="Proteomes" id="UP000095300">
    <property type="component" value="Unassembled WGS sequence"/>
</dbReference>
<dbReference type="PRINTS" id="PR00081">
    <property type="entry name" value="GDHRDH"/>
</dbReference>
<reference evidence="6" key="1">
    <citation type="submission" date="2020-05" db="UniProtKB">
        <authorList>
            <consortium name="EnsemblMetazoa"/>
        </authorList>
    </citation>
    <scope>IDENTIFICATION</scope>
    <source>
        <strain evidence="6">USDA</strain>
    </source>
</reference>